<dbReference type="Proteomes" id="UP000241444">
    <property type="component" value="Unassembled WGS sequence"/>
</dbReference>
<evidence type="ECO:0008006" key="5">
    <source>
        <dbReference type="Google" id="ProtNLM"/>
    </source>
</evidence>
<reference evidence="4" key="1">
    <citation type="submission" date="2017-11" db="EMBL/GenBank/DDBJ databases">
        <authorList>
            <person name="Kuznetsova I."/>
            <person name="Sazanova A."/>
            <person name="Chirak E."/>
            <person name="Safronova V."/>
            <person name="Willems A."/>
        </authorList>
    </citation>
    <scope>NUCLEOTIDE SEQUENCE [LARGE SCALE GENOMIC DNA]</scope>
    <source>
        <strain evidence="4">STM 196</strain>
    </source>
</reference>
<keyword evidence="4" id="KW-1185">Reference proteome</keyword>
<feature type="compositionally biased region" description="Pro residues" evidence="1">
    <location>
        <begin position="102"/>
        <end position="112"/>
    </location>
</feature>
<feature type="region of interest" description="Disordered" evidence="1">
    <location>
        <begin position="93"/>
        <end position="112"/>
    </location>
</feature>
<keyword evidence="2" id="KW-0732">Signal</keyword>
<protein>
    <recommendedName>
        <fullName evidence="5">DUF2946 domain-containing protein</fullName>
    </recommendedName>
</protein>
<organism evidence="3 4">
    <name type="scientific">Phyllobacterium brassicacearum</name>
    <dbReference type="NCBI Taxonomy" id="314235"/>
    <lineage>
        <taxon>Bacteria</taxon>
        <taxon>Pseudomonadati</taxon>
        <taxon>Pseudomonadota</taxon>
        <taxon>Alphaproteobacteria</taxon>
        <taxon>Hyphomicrobiales</taxon>
        <taxon>Phyllobacteriaceae</taxon>
        <taxon>Phyllobacterium</taxon>
    </lineage>
</organism>
<accession>A0A2P7BA13</accession>
<sequence length="112" mass="11084">MDRLARIFAIVLLAVFAAGTVAHAANVTSMSLAMSPAAMADGDMGDCDGCPPGDDGKASLCGQICLAPFAAIPAAAGFELAVMAADVAASPAEEMAGRSGLPDPPPPRTIVL</sequence>
<evidence type="ECO:0000313" key="3">
    <source>
        <dbReference type="EMBL" id="PSH63305.1"/>
    </source>
</evidence>
<evidence type="ECO:0000313" key="4">
    <source>
        <dbReference type="Proteomes" id="UP000241444"/>
    </source>
</evidence>
<dbReference type="EMBL" id="PGGO01000025">
    <property type="protein sequence ID" value="PSH63305.1"/>
    <property type="molecule type" value="Genomic_DNA"/>
</dbReference>
<feature type="chain" id="PRO_5015197261" description="DUF2946 domain-containing protein" evidence="2">
    <location>
        <begin position="25"/>
        <end position="112"/>
    </location>
</feature>
<evidence type="ECO:0000256" key="1">
    <source>
        <dbReference type="SAM" id="MobiDB-lite"/>
    </source>
</evidence>
<proteinExistence type="predicted"/>
<dbReference type="AlphaFoldDB" id="A0A2P7BA13"/>
<evidence type="ECO:0000256" key="2">
    <source>
        <dbReference type="SAM" id="SignalP"/>
    </source>
</evidence>
<name>A0A2P7BA13_9HYPH</name>
<dbReference type="RefSeq" id="WP_106713582.1">
    <property type="nucleotide sequence ID" value="NZ_PGGO01000025.1"/>
</dbReference>
<feature type="signal peptide" evidence="2">
    <location>
        <begin position="1"/>
        <end position="24"/>
    </location>
</feature>
<comment type="caution">
    <text evidence="3">The sequence shown here is derived from an EMBL/GenBank/DDBJ whole genome shotgun (WGS) entry which is preliminary data.</text>
</comment>
<gene>
    <name evidence="3" type="ORF">CU102_23825</name>
</gene>